<keyword evidence="2" id="KW-1185">Reference proteome</keyword>
<feature type="non-terminal residue" evidence="1">
    <location>
        <position position="1"/>
    </location>
</feature>
<evidence type="ECO:0000313" key="2">
    <source>
        <dbReference type="Proteomes" id="UP000789702"/>
    </source>
</evidence>
<gene>
    <name evidence="1" type="ORF">DHETER_LOCUS2369</name>
</gene>
<evidence type="ECO:0000313" key="1">
    <source>
        <dbReference type="EMBL" id="CAG8486542.1"/>
    </source>
</evidence>
<organism evidence="1 2">
    <name type="scientific">Dentiscutata heterogama</name>
    <dbReference type="NCBI Taxonomy" id="1316150"/>
    <lineage>
        <taxon>Eukaryota</taxon>
        <taxon>Fungi</taxon>
        <taxon>Fungi incertae sedis</taxon>
        <taxon>Mucoromycota</taxon>
        <taxon>Glomeromycotina</taxon>
        <taxon>Glomeromycetes</taxon>
        <taxon>Diversisporales</taxon>
        <taxon>Gigasporaceae</taxon>
        <taxon>Dentiscutata</taxon>
    </lineage>
</organism>
<dbReference type="Proteomes" id="UP000789702">
    <property type="component" value="Unassembled WGS sequence"/>
</dbReference>
<protein>
    <submittedName>
        <fullName evidence="1">283_t:CDS:1</fullName>
    </submittedName>
</protein>
<name>A0ACA9KR29_9GLOM</name>
<comment type="caution">
    <text evidence="1">The sequence shown here is derived from an EMBL/GenBank/DDBJ whole genome shotgun (WGS) entry which is preliminary data.</text>
</comment>
<accession>A0ACA9KR29</accession>
<dbReference type="EMBL" id="CAJVPU010001696">
    <property type="protein sequence ID" value="CAG8486542.1"/>
    <property type="molecule type" value="Genomic_DNA"/>
</dbReference>
<reference evidence="1" key="1">
    <citation type="submission" date="2021-06" db="EMBL/GenBank/DDBJ databases">
        <authorList>
            <person name="Kallberg Y."/>
            <person name="Tangrot J."/>
            <person name="Rosling A."/>
        </authorList>
    </citation>
    <scope>NUCLEOTIDE SEQUENCE</scope>
    <source>
        <strain evidence="1">IL203A</strain>
    </source>
</reference>
<proteinExistence type="predicted"/>
<sequence length="58" mass="6565">IDIFTINKLPFDISFLNGDIITVLLDILKEKIASPAQYLILLDKNLSWSMIHLGCSFV</sequence>